<evidence type="ECO:0000313" key="1">
    <source>
        <dbReference type="EMBL" id="AFO52347.1"/>
    </source>
</evidence>
<dbReference type="STRING" id="1212765.MHLP_03835"/>
<evidence type="ECO:0000313" key="2">
    <source>
        <dbReference type="Proteomes" id="UP000006502"/>
    </source>
</evidence>
<proteinExistence type="predicted"/>
<dbReference type="Proteomes" id="UP000006502">
    <property type="component" value="Chromosome"/>
</dbReference>
<reference evidence="1 2" key="1">
    <citation type="journal article" date="2012" name="J. Bacteriol.">
        <title>Genome Sequence of "Candidatus Mycoplasma haemolamae" Strain Purdue, a Red Blood Cell Pathogen of Alpacas (Vicugna pacos) and Llamas (Lama glama).</title>
        <authorList>
            <person name="Guimaraes A.M."/>
            <person name="Toth B."/>
            <person name="Santos A.P."/>
            <person name="do Nascimento N.C."/>
            <person name="Kritchevsky J.E."/>
            <person name="Messick J.B."/>
        </authorList>
    </citation>
    <scope>NUCLEOTIDE SEQUENCE [LARGE SCALE GENOMIC DNA]</scope>
    <source>
        <strain evidence="1 2">Purdue</strain>
    </source>
</reference>
<name>I7C712_MYCHA</name>
<dbReference type="AlphaFoldDB" id="I7C712"/>
<organism evidence="1 2">
    <name type="scientific">Mycoplasma haematolamae (strain Purdue)</name>
    <dbReference type="NCBI Taxonomy" id="1212765"/>
    <lineage>
        <taxon>Bacteria</taxon>
        <taxon>Bacillati</taxon>
        <taxon>Mycoplasmatota</taxon>
        <taxon>Mollicutes</taxon>
        <taxon>Mycoplasmataceae</taxon>
        <taxon>Mycoplasma</taxon>
    </lineage>
</organism>
<dbReference type="PATRIC" id="fig|1212765.3.peg.871"/>
<reference evidence="2" key="2">
    <citation type="submission" date="2012-07" db="EMBL/GenBank/DDBJ databases">
        <title>Complete genome sequence of 'Candidatus Mycoplasma haemolamae'.</title>
        <authorList>
            <person name="Guimaraes A.M.S."/>
            <person name="Toth B."/>
            <person name="Santos A.P."/>
            <person name="Nascimento N.C."/>
            <person name="Sojka J.E."/>
            <person name="Messick J.B."/>
        </authorList>
    </citation>
    <scope>NUCLEOTIDE SEQUENCE [LARGE SCALE GENOMIC DNA]</scope>
    <source>
        <strain evidence="2">Purdue</strain>
    </source>
</reference>
<accession>I7C712</accession>
<gene>
    <name evidence="1" type="ordered locus">MHLP_03835</name>
</gene>
<sequence>MNFSTLWLKGLSQQGKIYLATSSLAIGSGVTGTLAVDKTRDSIWQGVSYVGSNIGSVFSSLFAADSAPPTQVSSNDKSVNEIFSSAWEGLSIVVSRGATWSWRSITFAGDKVVKLKGTYDSVKTYVLSTWSVLKEHWQTMWEFLKHSFTEIDLKKIYQLLTDPSTQKAVQSSGNTWKTIMTDMKSLVNSSKSVGFDLSKPFKKVLKSFQKNPSGMSKVVARLKLLEDFAKNKTSSDKARVESLSEFFSLDDDAEIDRFKWSYSFK</sequence>
<keyword evidence="2" id="KW-1185">Reference proteome</keyword>
<dbReference type="KEGG" id="mhl:MHLP_03835"/>
<protein>
    <submittedName>
        <fullName evidence="1">Uncharacterized protein</fullName>
    </submittedName>
</protein>
<dbReference type="HOGENOM" id="CLU_092774_0_0_14"/>
<dbReference type="EMBL" id="CP003731">
    <property type="protein sequence ID" value="AFO52347.1"/>
    <property type="molecule type" value="Genomic_DNA"/>
</dbReference>